<evidence type="ECO:0000256" key="1">
    <source>
        <dbReference type="SAM" id="Phobius"/>
    </source>
</evidence>
<name>A0A1L6C404_9EUGL</name>
<keyword evidence="2" id="KW-0496">Mitochondrion</keyword>
<accession>A0A1L6C404</accession>
<dbReference type="AlphaFoldDB" id="A0A1L6C404"/>
<evidence type="ECO:0000313" key="2">
    <source>
        <dbReference type="EMBL" id="APQ44792.1"/>
    </source>
</evidence>
<feature type="transmembrane region" description="Helical" evidence="1">
    <location>
        <begin position="149"/>
        <end position="170"/>
    </location>
</feature>
<keyword evidence="1" id="KW-0812">Transmembrane</keyword>
<feature type="transmembrane region" description="Helical" evidence="1">
    <location>
        <begin position="204"/>
        <end position="223"/>
    </location>
</feature>
<keyword evidence="1" id="KW-0472">Membrane</keyword>
<feature type="transmembrane region" description="Helical" evidence="1">
    <location>
        <begin position="277"/>
        <end position="295"/>
    </location>
</feature>
<reference evidence="2" key="1">
    <citation type="journal article" date="2016" name="Nucleic Acids Res.">
        <title>Novel modes of RNA editing in mitochondria.</title>
        <authorList>
            <person name="Moreira S."/>
            <person name="Valach M."/>
            <person name="Aoulad-Aissa M."/>
            <person name="Otto C."/>
            <person name="Burger G."/>
        </authorList>
    </citation>
    <scope>NUCLEOTIDE SEQUENCE</scope>
    <source>
        <strain evidence="2">ATCC 50162</strain>
    </source>
</reference>
<feature type="transmembrane region" description="Helical" evidence="1">
    <location>
        <begin position="33"/>
        <end position="54"/>
    </location>
</feature>
<protein>
    <submittedName>
        <fullName evidence="2">Uncharacterized protein</fullName>
    </submittedName>
</protein>
<feature type="transmembrane region" description="Helical" evidence="1">
    <location>
        <begin position="243"/>
        <end position="265"/>
    </location>
</feature>
<keyword evidence="1" id="KW-1133">Transmembrane helix</keyword>
<sequence>MLSMVGAVSLVVALRRCAPGVHGVAGPAVLAMVAMVADGVVAVLLCACWANVLVYLAASSTTEQEYMDSSTDCHWLLLSVSMDMVLAGAVCAVELSTHGLLGVLVLKGWLHSGSTVLYAMYLSMDSTQLAILQLVGYIQLLLVVPTAKFFFFFFFFFSSCVVLCWATVLLYSMHTVLDLCMVPSLYSTSLAVGAMLCSSLSSTYVYMALASSALAVLVWYVVFTNSRDVAGTLLDTISTGTSTVMVVVGVQLMAYMGLMVCWYGMYKVELALTVLHTYHIFFFFFLVLSMVPWVYRAMAQAVRPIQGAPRDGRDAVHEVACSALLIT</sequence>
<geneLocation type="mitochondrion" evidence="2"/>
<dbReference type="EMBL" id="KU341375">
    <property type="protein sequence ID" value="APQ44792.1"/>
    <property type="molecule type" value="Transcribed_RNA"/>
</dbReference>
<feature type="transmembrane region" description="Helical" evidence="1">
    <location>
        <begin position="75"/>
        <end position="96"/>
    </location>
</feature>
<proteinExistence type="predicted"/>
<organism evidence="2">
    <name type="scientific">Diplonema papillatum</name>
    <dbReference type="NCBI Taxonomy" id="91374"/>
    <lineage>
        <taxon>Eukaryota</taxon>
        <taxon>Discoba</taxon>
        <taxon>Euglenozoa</taxon>
        <taxon>Diplonemea</taxon>
        <taxon>Diplonemidae</taxon>
        <taxon>Diplonema</taxon>
    </lineage>
</organism>
<gene>
    <name evidence="2" type="primary">y3</name>
</gene>